<reference evidence="1 2" key="1">
    <citation type="submission" date="2020-07" db="EMBL/GenBank/DDBJ databases">
        <title>Genome sequence of Lactobacillus reuteri CNEI-KCA3 isolated from the faeces of a reared-broiler chicken, South-East Nigeria, reveals presence of CRISPR arrays.</title>
        <authorList>
            <person name="Anukam K.C."/>
            <person name="Ibezim C.N."/>
            <person name="BeecK W.V."/>
            <person name="Allonsius C."/>
            <person name="Broek M.D."/>
            <person name="Tuyaerts I."/>
            <person name="Attama A."/>
            <person name="Esimone C.O."/>
            <person name="Lebeer S."/>
        </authorList>
    </citation>
    <scope>NUCLEOTIDE SEQUENCE [LARGE SCALE GENOMIC DNA]</scope>
    <source>
        <strain evidence="1 2">CNEI-KCA3</strain>
    </source>
</reference>
<protein>
    <submittedName>
        <fullName evidence="1">Uncharacterized protein</fullName>
    </submittedName>
</protein>
<evidence type="ECO:0000313" key="1">
    <source>
        <dbReference type="EMBL" id="QLQ61745.1"/>
    </source>
</evidence>
<sequence>MDLALLRKYGVTGYFYQFILESTKFFILGDQDAYNLYFKDAVQYLPIENNYVTQLLESRDPAEHRELAKVTILHFLSEKKPWKETTSYPAAILPAMRLYRQYRQAMRTEYQLAKQVPQLTVLVLVDDEHDLARCLESIYYQDYPNLAVAVLDASSQPAQVYASVAALRQRVLELSAQ</sequence>
<name>A0A7L6BHX0_LIMRT</name>
<dbReference type="Pfam" id="PF01501">
    <property type="entry name" value="Glyco_transf_8"/>
    <property type="match status" value="1"/>
</dbReference>
<dbReference type="Proteomes" id="UP000510868">
    <property type="component" value="Chromosome"/>
</dbReference>
<organism evidence="1 2">
    <name type="scientific">Limosilactobacillus reuteri</name>
    <name type="common">Lactobacillus reuteri</name>
    <dbReference type="NCBI Taxonomy" id="1598"/>
    <lineage>
        <taxon>Bacteria</taxon>
        <taxon>Bacillati</taxon>
        <taxon>Bacillota</taxon>
        <taxon>Bacilli</taxon>
        <taxon>Lactobacillales</taxon>
        <taxon>Lactobacillaceae</taxon>
        <taxon>Limosilactobacillus</taxon>
    </lineage>
</organism>
<evidence type="ECO:0000313" key="2">
    <source>
        <dbReference type="Proteomes" id="UP000510868"/>
    </source>
</evidence>
<accession>A0A7L6BHX0</accession>
<dbReference type="InterPro" id="IPR029044">
    <property type="entry name" value="Nucleotide-diphossugar_trans"/>
</dbReference>
<dbReference type="GO" id="GO:0016757">
    <property type="term" value="F:glycosyltransferase activity"/>
    <property type="evidence" value="ECO:0007669"/>
    <property type="project" value="InterPro"/>
</dbReference>
<dbReference type="AlphaFoldDB" id="A0A7L6BHX0"/>
<dbReference type="SUPFAM" id="SSF53448">
    <property type="entry name" value="Nucleotide-diphospho-sugar transferases"/>
    <property type="match status" value="1"/>
</dbReference>
<dbReference type="InterPro" id="IPR002495">
    <property type="entry name" value="Glyco_trans_8"/>
</dbReference>
<gene>
    <name evidence="1" type="ORF">HHK02_11955</name>
</gene>
<proteinExistence type="predicted"/>
<dbReference type="EMBL" id="CP059275">
    <property type="protein sequence ID" value="QLQ61745.1"/>
    <property type="molecule type" value="Genomic_DNA"/>
</dbReference>
<dbReference type="Gene3D" id="3.90.550.10">
    <property type="entry name" value="Spore Coat Polysaccharide Biosynthesis Protein SpsA, Chain A"/>
    <property type="match status" value="1"/>
</dbReference>